<dbReference type="Proteomes" id="UP000683139">
    <property type="component" value="Unassembled WGS sequence"/>
</dbReference>
<dbReference type="Pfam" id="PF08279">
    <property type="entry name" value="HTH_11"/>
    <property type="match status" value="1"/>
</dbReference>
<protein>
    <submittedName>
        <fullName evidence="3">DNA-binding transcriptional regulator</fullName>
    </submittedName>
</protein>
<dbReference type="RefSeq" id="WP_213513695.1">
    <property type="nucleotide sequence ID" value="NZ_BOSE01000001.1"/>
</dbReference>
<dbReference type="SUPFAM" id="SSF46785">
    <property type="entry name" value="Winged helix' DNA-binding domain"/>
    <property type="match status" value="1"/>
</dbReference>
<evidence type="ECO:0000313" key="4">
    <source>
        <dbReference type="Proteomes" id="UP000683139"/>
    </source>
</evidence>
<dbReference type="PROSITE" id="PS52050">
    <property type="entry name" value="WYL"/>
    <property type="match status" value="1"/>
</dbReference>
<dbReference type="InterPro" id="IPR036388">
    <property type="entry name" value="WH-like_DNA-bd_sf"/>
</dbReference>
<dbReference type="InterPro" id="IPR026881">
    <property type="entry name" value="WYL_dom"/>
</dbReference>
<keyword evidence="4" id="KW-1185">Reference proteome</keyword>
<dbReference type="GO" id="GO:0003677">
    <property type="term" value="F:DNA binding"/>
    <property type="evidence" value="ECO:0007669"/>
    <property type="project" value="UniProtKB-KW"/>
</dbReference>
<name>A0A919YJF7_9BACL</name>
<evidence type="ECO:0000313" key="3">
    <source>
        <dbReference type="EMBL" id="GIP15497.1"/>
    </source>
</evidence>
<dbReference type="PANTHER" id="PTHR34580:SF9">
    <property type="entry name" value="SLL5097 PROTEIN"/>
    <property type="match status" value="1"/>
</dbReference>
<accession>A0A919YJF7</accession>
<sequence>MKKYENVYKIMHYVYKKDRFTLQELMSEFNISKSTALRYIKALEDIGVPLYSELGRYGGYTILDTYKIPPLTFTPQETYALFFSLKAMEQMGSMPFQAEYAAIQQKFLDSVAPKIKATLEQLKDRISFGSFKAMNDCPQLEAILLAVTQPSVLRIVYQAPKAAGSTTVRNIQPIGIFAEHGSWYCPAFDLDKKEYRLFRCDRIKELALLEKEPFHLIEQVDLYNRLQLVHKGSDTIAYRLEISLEGKEIYNRHHYPNMELEESEAGFAITGWINPSETDFLLHYLHQFAPYVLNVHPRSLKQAFLASLDMQRSKLIAQADDVKEEHNDAGRTI</sequence>
<keyword evidence="3" id="KW-0238">DNA-binding</keyword>
<comment type="caution">
    <text evidence="3">The sequence shown here is derived from an EMBL/GenBank/DDBJ whole genome shotgun (WGS) entry which is preliminary data.</text>
</comment>
<evidence type="ECO:0000259" key="2">
    <source>
        <dbReference type="Pfam" id="PF13280"/>
    </source>
</evidence>
<feature type="domain" description="WYL" evidence="2">
    <location>
        <begin position="140"/>
        <end position="207"/>
    </location>
</feature>
<gene>
    <name evidence="3" type="ORF">J40TS1_11390</name>
</gene>
<dbReference type="InterPro" id="IPR051534">
    <property type="entry name" value="CBASS_pafABC_assoc_protein"/>
</dbReference>
<feature type="domain" description="Helix-turn-helix type 11" evidence="1">
    <location>
        <begin position="9"/>
        <end position="60"/>
    </location>
</feature>
<dbReference type="AlphaFoldDB" id="A0A919YJF7"/>
<evidence type="ECO:0000259" key="1">
    <source>
        <dbReference type="Pfam" id="PF08279"/>
    </source>
</evidence>
<dbReference type="Pfam" id="PF13280">
    <property type="entry name" value="WYL"/>
    <property type="match status" value="1"/>
</dbReference>
<dbReference type="PANTHER" id="PTHR34580">
    <property type="match status" value="1"/>
</dbReference>
<proteinExistence type="predicted"/>
<dbReference type="InterPro" id="IPR036390">
    <property type="entry name" value="WH_DNA-bd_sf"/>
</dbReference>
<dbReference type="InterPro" id="IPR013196">
    <property type="entry name" value="HTH_11"/>
</dbReference>
<organism evidence="3 4">
    <name type="scientific">Paenibacillus montaniterrae</name>
    <dbReference type="NCBI Taxonomy" id="429341"/>
    <lineage>
        <taxon>Bacteria</taxon>
        <taxon>Bacillati</taxon>
        <taxon>Bacillota</taxon>
        <taxon>Bacilli</taxon>
        <taxon>Bacillales</taxon>
        <taxon>Paenibacillaceae</taxon>
        <taxon>Paenibacillus</taxon>
    </lineage>
</organism>
<reference evidence="3" key="1">
    <citation type="submission" date="2021-03" db="EMBL/GenBank/DDBJ databases">
        <title>Antimicrobial resistance genes in bacteria isolated from Japanese honey, and their potential for conferring macrolide and lincosamide resistance in the American foulbrood pathogen Paenibacillus larvae.</title>
        <authorList>
            <person name="Okamoto M."/>
            <person name="Kumagai M."/>
            <person name="Kanamori H."/>
            <person name="Takamatsu D."/>
        </authorList>
    </citation>
    <scope>NUCLEOTIDE SEQUENCE</scope>
    <source>
        <strain evidence="3">J40TS1</strain>
    </source>
</reference>
<dbReference type="Gene3D" id="1.10.10.10">
    <property type="entry name" value="Winged helix-like DNA-binding domain superfamily/Winged helix DNA-binding domain"/>
    <property type="match status" value="1"/>
</dbReference>
<dbReference type="EMBL" id="BOSE01000001">
    <property type="protein sequence ID" value="GIP15497.1"/>
    <property type="molecule type" value="Genomic_DNA"/>
</dbReference>